<evidence type="ECO:0000256" key="4">
    <source>
        <dbReference type="SAM" id="MobiDB-lite"/>
    </source>
</evidence>
<dbReference type="GO" id="GO:0012505">
    <property type="term" value="C:endomembrane system"/>
    <property type="evidence" value="ECO:0007669"/>
    <property type="project" value="UniProtKB-SubCell"/>
</dbReference>
<dbReference type="InterPro" id="IPR040460">
    <property type="entry name" value="Gasdermin_pore"/>
</dbReference>
<evidence type="ECO:0000256" key="3">
    <source>
        <dbReference type="ARBA" id="ARBA00023136"/>
    </source>
</evidence>
<feature type="region of interest" description="Disordered" evidence="4">
    <location>
        <begin position="361"/>
        <end position="432"/>
    </location>
</feature>
<protein>
    <submittedName>
        <fullName evidence="7">Gasdermin-E</fullName>
    </submittedName>
</protein>
<dbReference type="Proteomes" id="UP000504632">
    <property type="component" value="Chromosome 12"/>
</dbReference>
<comment type="subcellular location">
    <subcellularLocation>
        <location evidence="1">Endomembrane system</location>
    </subcellularLocation>
</comment>
<feature type="compositionally biased region" description="Polar residues" evidence="4">
    <location>
        <begin position="361"/>
        <end position="395"/>
    </location>
</feature>
<name>A0A6J2WG38_CHACN</name>
<evidence type="ECO:0000256" key="1">
    <source>
        <dbReference type="ARBA" id="ARBA00004308"/>
    </source>
</evidence>
<dbReference type="PANTHER" id="PTHR15207:SF3">
    <property type="entry name" value="DEAFNESS, AUTOSOMAL DOMINANT 5-RELATED"/>
    <property type="match status" value="1"/>
</dbReference>
<gene>
    <name evidence="7" type="primary">gsdmea</name>
</gene>
<comment type="similarity">
    <text evidence="2">Belongs to the gasdermin family.</text>
</comment>
<dbReference type="OrthoDB" id="8815334at2759"/>
<dbReference type="InParanoid" id="A0A6J2WG38"/>
<reference evidence="7" key="1">
    <citation type="submission" date="2025-08" db="UniProtKB">
        <authorList>
            <consortium name="RefSeq"/>
        </authorList>
    </citation>
    <scope>IDENTIFICATION</scope>
</reference>
<evidence type="ECO:0000313" key="6">
    <source>
        <dbReference type="Proteomes" id="UP000504632"/>
    </source>
</evidence>
<feature type="compositionally biased region" description="Low complexity" evidence="4">
    <location>
        <begin position="396"/>
        <end position="410"/>
    </location>
</feature>
<organism evidence="6 7">
    <name type="scientific">Chanos chanos</name>
    <name type="common">Milkfish</name>
    <name type="synonym">Mugil chanos</name>
    <dbReference type="NCBI Taxonomy" id="29144"/>
    <lineage>
        <taxon>Eukaryota</taxon>
        <taxon>Metazoa</taxon>
        <taxon>Chordata</taxon>
        <taxon>Craniata</taxon>
        <taxon>Vertebrata</taxon>
        <taxon>Euteleostomi</taxon>
        <taxon>Actinopterygii</taxon>
        <taxon>Neopterygii</taxon>
        <taxon>Teleostei</taxon>
        <taxon>Ostariophysi</taxon>
        <taxon>Gonorynchiformes</taxon>
        <taxon>Chanidae</taxon>
        <taxon>Chanos</taxon>
    </lineage>
</organism>
<feature type="compositionally biased region" description="Polar residues" evidence="4">
    <location>
        <begin position="411"/>
        <end position="432"/>
    </location>
</feature>
<dbReference type="PANTHER" id="PTHR15207">
    <property type="entry name" value="NONSYNDROMIC HEARING IMPAIRMENT PROTEIN"/>
    <property type="match status" value="1"/>
</dbReference>
<evidence type="ECO:0000259" key="5">
    <source>
        <dbReference type="Pfam" id="PF04598"/>
    </source>
</evidence>
<keyword evidence="3" id="KW-0472">Membrane</keyword>
<evidence type="ECO:0000313" key="7">
    <source>
        <dbReference type="RefSeq" id="XP_030644490.1"/>
    </source>
</evidence>
<dbReference type="RefSeq" id="XP_030644490.1">
    <property type="nucleotide sequence ID" value="XM_030788630.1"/>
</dbReference>
<sequence>MFAKATRELLRQVDPEGTLIPVSRLNDSDKLEPLAVVLKRTPVWFWQRAKYRPTDFTLSHLLLGGPIQPELEESEFLKYKGTYGGNVGVAVRAGAGGVRLNLEAQACAKLQSTFGKLRKQDVNVQRLLLDSRDKMVNMQHSLIKQRLGCQVLAVLKERIITTRPCTITHTGQDQGSCAAILGALGAKTVQVCVKDSNTLQLDRDVTMEIPPNTVIAYSVIELNIKSNGQYDLCLQPDVFGGFEEICEASENCGMLEVDGVSAIPAIKEGELLSVLKKALSGVKPVLCVLTDMSIQARDIVLSQLRQILRDRLSARLTLSVLEEKLSGMCQGETPDSALFELSHPLSLVIRSFLEMVQPDATNRNGETATPSNQNGSPFSACEQNQSSMEAVSQNGSHLSPSSKTSSLPHTNQKGTSMETPNQNRSSAKPPNHNQTLLTAMHLLVSSIEELSDEGLGLIEGCCSPDVLRALGRLVSYLVSAPQPLPLHSMPLPLQNEDVFQRAEQLFRSANVLFRRERDGLCAVIGDGEEHLPLNLCITLAGLDYLCTQPE</sequence>
<dbReference type="GO" id="GO:0012501">
    <property type="term" value="P:programmed cell death"/>
    <property type="evidence" value="ECO:0007669"/>
    <property type="project" value="InterPro"/>
</dbReference>
<dbReference type="InterPro" id="IPR042377">
    <property type="entry name" value="GSDME"/>
</dbReference>
<dbReference type="Pfam" id="PF04598">
    <property type="entry name" value="Gasdermin"/>
    <property type="match status" value="1"/>
</dbReference>
<dbReference type="GO" id="GO:0005737">
    <property type="term" value="C:cytoplasm"/>
    <property type="evidence" value="ECO:0007669"/>
    <property type="project" value="TreeGrafter"/>
</dbReference>
<dbReference type="CTD" id="101884911"/>
<dbReference type="AlphaFoldDB" id="A0A6J2WG38"/>
<feature type="domain" description="Gasdermin pore forming" evidence="5">
    <location>
        <begin position="1"/>
        <end position="243"/>
    </location>
</feature>
<keyword evidence="6" id="KW-1185">Reference proteome</keyword>
<dbReference type="GeneID" id="115824913"/>
<evidence type="ECO:0000256" key="2">
    <source>
        <dbReference type="ARBA" id="ARBA00009279"/>
    </source>
</evidence>
<proteinExistence type="inferred from homology"/>
<accession>A0A6J2WG38</accession>